<dbReference type="AlphaFoldDB" id="A0A0B6YM54"/>
<reference evidence="2" key="1">
    <citation type="submission" date="2014-12" db="EMBL/GenBank/DDBJ databases">
        <title>Insight into the proteome of Arion vulgaris.</title>
        <authorList>
            <person name="Aradska J."/>
            <person name="Bulat T."/>
            <person name="Smidak R."/>
            <person name="Sarate P."/>
            <person name="Gangsoo J."/>
            <person name="Sialana F."/>
            <person name="Bilban M."/>
            <person name="Lubec G."/>
        </authorList>
    </citation>
    <scope>NUCLEOTIDE SEQUENCE</scope>
    <source>
        <tissue evidence="2">Skin</tissue>
    </source>
</reference>
<name>A0A0B6YM54_9EUPU</name>
<accession>A0A0B6YM54</accession>
<feature type="non-terminal residue" evidence="2">
    <location>
        <position position="107"/>
    </location>
</feature>
<proteinExistence type="predicted"/>
<dbReference type="EMBL" id="HACG01010448">
    <property type="protein sequence ID" value="CEK57313.1"/>
    <property type="molecule type" value="Transcribed_RNA"/>
</dbReference>
<protein>
    <submittedName>
        <fullName evidence="2">Uncharacterized protein</fullName>
    </submittedName>
</protein>
<keyword evidence="1" id="KW-1133">Transmembrane helix</keyword>
<keyword evidence="1" id="KW-0812">Transmembrane</keyword>
<feature type="transmembrane region" description="Helical" evidence="1">
    <location>
        <begin position="70"/>
        <end position="90"/>
    </location>
</feature>
<evidence type="ECO:0000313" key="2">
    <source>
        <dbReference type="EMBL" id="CEK57313.1"/>
    </source>
</evidence>
<organism evidence="2">
    <name type="scientific">Arion vulgaris</name>
    <dbReference type="NCBI Taxonomy" id="1028688"/>
    <lineage>
        <taxon>Eukaryota</taxon>
        <taxon>Metazoa</taxon>
        <taxon>Spiralia</taxon>
        <taxon>Lophotrochozoa</taxon>
        <taxon>Mollusca</taxon>
        <taxon>Gastropoda</taxon>
        <taxon>Heterobranchia</taxon>
        <taxon>Euthyneura</taxon>
        <taxon>Panpulmonata</taxon>
        <taxon>Eupulmonata</taxon>
        <taxon>Stylommatophora</taxon>
        <taxon>Helicina</taxon>
        <taxon>Arionoidea</taxon>
        <taxon>Arionidae</taxon>
        <taxon>Arion</taxon>
    </lineage>
</organism>
<keyword evidence="1" id="KW-0472">Membrane</keyword>
<evidence type="ECO:0000256" key="1">
    <source>
        <dbReference type="SAM" id="Phobius"/>
    </source>
</evidence>
<sequence>MLRDPSESQQRAVRMRQAIDETPVHYLKDSNVIEYEFWTMLREKCLEPDLKAFGIDAEVKVNLVELRNNWLLVMAVANTLWLILISTLALKADLTVLGANPLGLVFL</sequence>
<gene>
    <name evidence="2" type="primary">ORF29844</name>
</gene>